<dbReference type="InterPro" id="IPR036779">
    <property type="entry name" value="LysM_dom_sf"/>
</dbReference>
<feature type="compositionally biased region" description="Basic and acidic residues" evidence="1">
    <location>
        <begin position="8"/>
        <end position="17"/>
    </location>
</feature>
<feature type="compositionally biased region" description="Polar residues" evidence="1">
    <location>
        <begin position="18"/>
        <end position="32"/>
    </location>
</feature>
<accession>A0A834Y481</accession>
<sequence>MINMRKKSTSEITDKSNRPSVYQRGNNQTPDSSPHYVFVYDDDDEDNSDEETIILQLRSQPKTQPRKIEVINVSLTSDDTLQSLSLRYRCTISELKRINNIHRENEIFARRTIKVPVQPYSFLTETNATDLLGIDDKAPELLEKNDNLSNDQEIMNMKDNQTTLFSKPNDDINSVILNSICEPLTATLSCHDDVEDDANDEEDDQLLLLSSSTDSNVTNDLLFSCSGADWGLSWRQLIVVSLLLSFAGPVIYILYIAENSQRHIKT</sequence>
<reference evidence="4 5" key="1">
    <citation type="submission" date="2020-08" db="EMBL/GenBank/DDBJ databases">
        <title>Aphidius gifuensis genome sequencing and assembly.</title>
        <authorList>
            <person name="Du Z."/>
        </authorList>
    </citation>
    <scope>NUCLEOTIDE SEQUENCE [LARGE SCALE GENOMIC DNA]</scope>
    <source>
        <strain evidence="4">YNYX2018</strain>
        <tissue evidence="4">Adults</tissue>
    </source>
</reference>
<evidence type="ECO:0000256" key="2">
    <source>
        <dbReference type="SAM" id="Phobius"/>
    </source>
</evidence>
<dbReference type="PANTHER" id="PTHR20932:SF13">
    <property type="entry name" value="LD36653P"/>
    <property type="match status" value="1"/>
</dbReference>
<dbReference type="InterPro" id="IPR018392">
    <property type="entry name" value="LysM"/>
</dbReference>
<protein>
    <recommendedName>
        <fullName evidence="3">LysM domain-containing protein</fullName>
    </recommendedName>
</protein>
<proteinExistence type="predicted"/>
<evidence type="ECO:0000259" key="3">
    <source>
        <dbReference type="PROSITE" id="PS51782"/>
    </source>
</evidence>
<dbReference type="CDD" id="cd00118">
    <property type="entry name" value="LysM"/>
    <property type="match status" value="1"/>
</dbReference>
<dbReference type="SMART" id="SM00257">
    <property type="entry name" value="LysM"/>
    <property type="match status" value="1"/>
</dbReference>
<dbReference type="InterPro" id="IPR045030">
    <property type="entry name" value="LYSM1-4"/>
</dbReference>
<dbReference type="Pfam" id="PF01476">
    <property type="entry name" value="LysM"/>
    <property type="match status" value="1"/>
</dbReference>
<evidence type="ECO:0000256" key="1">
    <source>
        <dbReference type="SAM" id="MobiDB-lite"/>
    </source>
</evidence>
<dbReference type="EMBL" id="JACMRX010000001">
    <property type="protein sequence ID" value="KAF7997497.1"/>
    <property type="molecule type" value="Genomic_DNA"/>
</dbReference>
<feature type="transmembrane region" description="Helical" evidence="2">
    <location>
        <begin position="237"/>
        <end position="257"/>
    </location>
</feature>
<dbReference type="Proteomes" id="UP000639338">
    <property type="component" value="Unassembled WGS sequence"/>
</dbReference>
<dbReference type="PANTHER" id="PTHR20932">
    <property type="entry name" value="LYSM AND PUTATIVE PEPTIDOGLYCAN-BINDING DOMAIN-CONTAINING PROTEIN"/>
    <property type="match status" value="1"/>
</dbReference>
<dbReference type="Gene3D" id="3.10.350.10">
    <property type="entry name" value="LysM domain"/>
    <property type="match status" value="1"/>
</dbReference>
<evidence type="ECO:0000313" key="5">
    <source>
        <dbReference type="Proteomes" id="UP000639338"/>
    </source>
</evidence>
<feature type="domain" description="LysM" evidence="3">
    <location>
        <begin position="71"/>
        <end position="115"/>
    </location>
</feature>
<feature type="region of interest" description="Disordered" evidence="1">
    <location>
        <begin position="1"/>
        <end position="35"/>
    </location>
</feature>
<dbReference type="PROSITE" id="PS51782">
    <property type="entry name" value="LYSM"/>
    <property type="match status" value="1"/>
</dbReference>
<dbReference type="OrthoDB" id="538216at2759"/>
<keyword evidence="2" id="KW-1133">Transmembrane helix</keyword>
<dbReference type="AlphaFoldDB" id="A0A834Y481"/>
<keyword evidence="5" id="KW-1185">Reference proteome</keyword>
<gene>
    <name evidence="4" type="ORF">HCN44_006068</name>
</gene>
<name>A0A834Y481_APHGI</name>
<keyword evidence="2" id="KW-0812">Transmembrane</keyword>
<organism evidence="4 5">
    <name type="scientific">Aphidius gifuensis</name>
    <name type="common">Parasitoid wasp</name>
    <dbReference type="NCBI Taxonomy" id="684658"/>
    <lineage>
        <taxon>Eukaryota</taxon>
        <taxon>Metazoa</taxon>
        <taxon>Ecdysozoa</taxon>
        <taxon>Arthropoda</taxon>
        <taxon>Hexapoda</taxon>
        <taxon>Insecta</taxon>
        <taxon>Pterygota</taxon>
        <taxon>Neoptera</taxon>
        <taxon>Endopterygota</taxon>
        <taxon>Hymenoptera</taxon>
        <taxon>Apocrita</taxon>
        <taxon>Ichneumonoidea</taxon>
        <taxon>Braconidae</taxon>
        <taxon>Aphidiinae</taxon>
        <taxon>Aphidius</taxon>
    </lineage>
</organism>
<comment type="caution">
    <text evidence="4">The sequence shown here is derived from an EMBL/GenBank/DDBJ whole genome shotgun (WGS) entry which is preliminary data.</text>
</comment>
<evidence type="ECO:0000313" key="4">
    <source>
        <dbReference type="EMBL" id="KAF7997497.1"/>
    </source>
</evidence>
<keyword evidence="2" id="KW-0472">Membrane</keyword>